<dbReference type="Proteomes" id="UP000231791">
    <property type="component" value="Chromosome"/>
</dbReference>
<organism evidence="1 2">
    <name type="scientific">Streptomyces lavendulae subsp. lavendulae</name>
    <dbReference type="NCBI Taxonomy" id="58340"/>
    <lineage>
        <taxon>Bacteria</taxon>
        <taxon>Bacillati</taxon>
        <taxon>Actinomycetota</taxon>
        <taxon>Actinomycetes</taxon>
        <taxon>Kitasatosporales</taxon>
        <taxon>Streptomycetaceae</taxon>
        <taxon>Streptomyces</taxon>
    </lineage>
</organism>
<dbReference type="OrthoDB" id="3298516at2"/>
<proteinExistence type="predicted"/>
<dbReference type="AlphaFoldDB" id="A0A2K8PUJ2"/>
<accession>A0A2K8PUJ2</accession>
<sequence length="132" mass="14589">MRYLVEAFALTALRRGRPIEQFLGAAGPPELPGIRWAEVRPTADGFVLVVHVAQDIGGENCYDLVGFPSFEQADDEEDFGHQIAVVDDPLAAMTIAEERLGAGRDRWVNRGMAGDEYRDYVRTGRPSLPLSE</sequence>
<keyword evidence="2" id="KW-1185">Reference proteome</keyword>
<gene>
    <name evidence="1" type="ORF">SLAV_37805</name>
</gene>
<evidence type="ECO:0000313" key="2">
    <source>
        <dbReference type="Proteomes" id="UP000231791"/>
    </source>
</evidence>
<name>A0A2K8PUJ2_STRLA</name>
<reference evidence="1 2" key="1">
    <citation type="submission" date="2017-11" db="EMBL/GenBank/DDBJ databases">
        <title>Complete genome sequence of Streptomyces lavendulae subsp. lavendulae CCM 3239 (formerly 'Streptomyces aureofaciens CCM 3239'), the producer of the angucycline-type antibiotic auricin.</title>
        <authorList>
            <person name="Busche T."/>
            <person name="Novakova R."/>
            <person name="Al'Dilaimi A."/>
            <person name="Homerova D."/>
            <person name="Feckova L."/>
            <person name="Rezuchova B."/>
            <person name="Mingyar E."/>
            <person name="Csolleiova D."/>
            <person name="Bekeova C."/>
            <person name="Winkler A."/>
            <person name="Sevcikova B."/>
            <person name="Kalinowski J."/>
            <person name="Kormanec J."/>
            <person name="Ruckert C."/>
        </authorList>
    </citation>
    <scope>NUCLEOTIDE SEQUENCE [LARGE SCALE GENOMIC DNA]</scope>
    <source>
        <strain evidence="1 2">CCM 3239</strain>
    </source>
</reference>
<protein>
    <submittedName>
        <fullName evidence="1">Uncharacterized protein</fullName>
    </submittedName>
</protein>
<dbReference type="KEGG" id="slx:SLAV_37805"/>
<dbReference type="GeneID" id="49388508"/>
<evidence type="ECO:0000313" key="1">
    <source>
        <dbReference type="EMBL" id="ATZ29325.1"/>
    </source>
</evidence>
<dbReference type="RefSeq" id="WP_037688707.1">
    <property type="nucleotide sequence ID" value="NZ_CP024985.1"/>
</dbReference>
<dbReference type="EMBL" id="CP024985">
    <property type="protein sequence ID" value="ATZ29325.1"/>
    <property type="molecule type" value="Genomic_DNA"/>
</dbReference>